<feature type="region of interest" description="Disordered" evidence="1">
    <location>
        <begin position="40"/>
        <end position="65"/>
    </location>
</feature>
<comment type="caution">
    <text evidence="2">The sequence shown here is derived from an EMBL/GenBank/DDBJ whole genome shotgun (WGS) entry which is preliminary data.</text>
</comment>
<evidence type="ECO:0000256" key="1">
    <source>
        <dbReference type="SAM" id="MobiDB-lite"/>
    </source>
</evidence>
<name>A0A813DPS7_POLGL</name>
<gene>
    <name evidence="2" type="ORF">PGLA1383_LOCUS8638</name>
</gene>
<dbReference type="Proteomes" id="UP000654075">
    <property type="component" value="Unassembled WGS sequence"/>
</dbReference>
<feature type="region of interest" description="Disordered" evidence="1">
    <location>
        <begin position="186"/>
        <end position="227"/>
    </location>
</feature>
<evidence type="ECO:0000313" key="3">
    <source>
        <dbReference type="Proteomes" id="UP000654075"/>
    </source>
</evidence>
<accession>A0A813DPS7</accession>
<reference evidence="2" key="1">
    <citation type="submission" date="2021-02" db="EMBL/GenBank/DDBJ databases">
        <authorList>
            <person name="Dougan E. K."/>
            <person name="Rhodes N."/>
            <person name="Thang M."/>
            <person name="Chan C."/>
        </authorList>
    </citation>
    <scope>NUCLEOTIDE SEQUENCE</scope>
</reference>
<feature type="compositionally biased region" description="Low complexity" evidence="1">
    <location>
        <begin position="187"/>
        <end position="211"/>
    </location>
</feature>
<sequence length="227" mass="25067">MEELHKRVSQVVREVLHDDMHELKDLVASLLQQQAGFSEEMNKTLSMPRAPTPKASRGQRSAPASGPRIFLLSFTDHHDGSGQLTLGQLQERHAEWLRSHSDGMALMSMHSLRNDTARSIPLPPLEESTSSKSILPLPIPIPASHSNRAAAHSYGEPEFVTMKNSNPTLGVPRTRSEDIGCIIVHESSNNNNDSNNNNYYDNNSSELSSELCPRSPNPWLSDPCAPS</sequence>
<protein>
    <submittedName>
        <fullName evidence="2">Uncharacterized protein</fullName>
    </submittedName>
</protein>
<dbReference type="AlphaFoldDB" id="A0A813DPS7"/>
<dbReference type="EMBL" id="CAJNNV010003963">
    <property type="protein sequence ID" value="CAE8589908.1"/>
    <property type="molecule type" value="Genomic_DNA"/>
</dbReference>
<keyword evidence="3" id="KW-1185">Reference proteome</keyword>
<organism evidence="2 3">
    <name type="scientific">Polarella glacialis</name>
    <name type="common">Dinoflagellate</name>
    <dbReference type="NCBI Taxonomy" id="89957"/>
    <lineage>
        <taxon>Eukaryota</taxon>
        <taxon>Sar</taxon>
        <taxon>Alveolata</taxon>
        <taxon>Dinophyceae</taxon>
        <taxon>Suessiales</taxon>
        <taxon>Suessiaceae</taxon>
        <taxon>Polarella</taxon>
    </lineage>
</organism>
<proteinExistence type="predicted"/>
<evidence type="ECO:0000313" key="2">
    <source>
        <dbReference type="EMBL" id="CAE8589908.1"/>
    </source>
</evidence>